<accession>A0ABV6IJ29</accession>
<sequence>MSQHIVEETVKAVLPITISTIYLFGIPLDQWVLILTIIYTVLLIISTLRDKFITPYLEKKKREMSKATGDHHVT</sequence>
<protein>
    <recommendedName>
        <fullName evidence="4">Holin</fullName>
    </recommendedName>
</protein>
<gene>
    <name evidence="2" type="ORF">ACFFJH_18495</name>
</gene>
<name>A0ABV6IJ29_9BURK</name>
<dbReference type="RefSeq" id="WP_390214512.1">
    <property type="nucleotide sequence ID" value="NZ_JBHLXJ010000033.1"/>
</dbReference>
<keyword evidence="3" id="KW-1185">Reference proteome</keyword>
<dbReference type="Proteomes" id="UP001589844">
    <property type="component" value="Unassembled WGS sequence"/>
</dbReference>
<comment type="caution">
    <text evidence="2">The sequence shown here is derived from an EMBL/GenBank/DDBJ whole genome shotgun (WGS) entry which is preliminary data.</text>
</comment>
<evidence type="ECO:0000256" key="1">
    <source>
        <dbReference type="SAM" id="Phobius"/>
    </source>
</evidence>
<proteinExistence type="predicted"/>
<keyword evidence="1" id="KW-0472">Membrane</keyword>
<evidence type="ECO:0000313" key="2">
    <source>
        <dbReference type="EMBL" id="MFC0351813.1"/>
    </source>
</evidence>
<evidence type="ECO:0008006" key="4">
    <source>
        <dbReference type="Google" id="ProtNLM"/>
    </source>
</evidence>
<keyword evidence="1" id="KW-1133">Transmembrane helix</keyword>
<dbReference type="EMBL" id="JBHLXJ010000033">
    <property type="protein sequence ID" value="MFC0351813.1"/>
    <property type="molecule type" value="Genomic_DNA"/>
</dbReference>
<keyword evidence="1" id="KW-0812">Transmembrane</keyword>
<organism evidence="2 3">
    <name type="scientific">Undibacterium danionis</name>
    <dbReference type="NCBI Taxonomy" id="1812100"/>
    <lineage>
        <taxon>Bacteria</taxon>
        <taxon>Pseudomonadati</taxon>
        <taxon>Pseudomonadota</taxon>
        <taxon>Betaproteobacteria</taxon>
        <taxon>Burkholderiales</taxon>
        <taxon>Oxalobacteraceae</taxon>
        <taxon>Undibacterium</taxon>
    </lineage>
</organism>
<dbReference type="InterPro" id="IPR019682">
    <property type="entry name" value="Phage_T7_Gp17.5_holin"/>
</dbReference>
<reference evidence="2 3" key="1">
    <citation type="submission" date="2024-09" db="EMBL/GenBank/DDBJ databases">
        <authorList>
            <person name="Sun Q."/>
            <person name="Mori K."/>
        </authorList>
    </citation>
    <scope>NUCLEOTIDE SEQUENCE [LARGE SCALE GENOMIC DNA]</scope>
    <source>
        <strain evidence="2 3">CCM 8677</strain>
    </source>
</reference>
<evidence type="ECO:0000313" key="3">
    <source>
        <dbReference type="Proteomes" id="UP001589844"/>
    </source>
</evidence>
<dbReference type="Pfam" id="PF10746">
    <property type="entry name" value="Phage_holin_2_2"/>
    <property type="match status" value="1"/>
</dbReference>
<feature type="transmembrane region" description="Helical" evidence="1">
    <location>
        <begin position="31"/>
        <end position="52"/>
    </location>
</feature>